<evidence type="ECO:0000259" key="8">
    <source>
        <dbReference type="PROSITE" id="PS52029"/>
    </source>
</evidence>
<evidence type="ECO:0000256" key="7">
    <source>
        <dbReference type="PROSITE-ProRule" id="PRU01373"/>
    </source>
</evidence>
<dbReference type="PANTHER" id="PTHR38589:SF1">
    <property type="entry name" value="BLR0621 PROTEIN"/>
    <property type="match status" value="1"/>
</dbReference>
<dbReference type="Proteomes" id="UP000182312">
    <property type="component" value="Unassembled WGS sequence"/>
</dbReference>
<dbReference type="GO" id="GO:0071555">
    <property type="term" value="P:cell wall organization"/>
    <property type="evidence" value="ECO:0007669"/>
    <property type="project" value="UniProtKB-UniRule"/>
</dbReference>
<dbReference type="PANTHER" id="PTHR38589">
    <property type="entry name" value="BLR0621 PROTEIN"/>
    <property type="match status" value="1"/>
</dbReference>
<feature type="active site" description="Nucleophile" evidence="7">
    <location>
        <position position="137"/>
    </location>
</feature>
<proteinExistence type="inferred from homology"/>
<keyword evidence="3" id="KW-0808">Transferase</keyword>
<gene>
    <name evidence="9" type="ORF">SAMN04487972_10663</name>
</gene>
<name>A0A1I0TAN3_9RHOB</name>
<organism evidence="9 10">
    <name type="scientific">Paracoccus halophilus</name>
    <dbReference type="NCBI Taxonomy" id="376733"/>
    <lineage>
        <taxon>Bacteria</taxon>
        <taxon>Pseudomonadati</taxon>
        <taxon>Pseudomonadota</taxon>
        <taxon>Alphaproteobacteria</taxon>
        <taxon>Rhodobacterales</taxon>
        <taxon>Paracoccaceae</taxon>
        <taxon>Paracoccus</taxon>
    </lineage>
</organism>
<feature type="domain" description="L,D-TPase catalytic" evidence="8">
    <location>
        <begin position="1"/>
        <end position="161"/>
    </location>
</feature>
<dbReference type="InterPro" id="IPR005490">
    <property type="entry name" value="LD_TPept_cat_dom"/>
</dbReference>
<evidence type="ECO:0000256" key="1">
    <source>
        <dbReference type="ARBA" id="ARBA00004752"/>
    </source>
</evidence>
<evidence type="ECO:0000313" key="9">
    <source>
        <dbReference type="EMBL" id="SFA48842.1"/>
    </source>
</evidence>
<dbReference type="GO" id="GO:0008360">
    <property type="term" value="P:regulation of cell shape"/>
    <property type="evidence" value="ECO:0007669"/>
    <property type="project" value="UniProtKB-UniRule"/>
</dbReference>
<keyword evidence="5 7" id="KW-0573">Peptidoglycan synthesis</keyword>
<evidence type="ECO:0000256" key="2">
    <source>
        <dbReference type="ARBA" id="ARBA00005992"/>
    </source>
</evidence>
<protein>
    <submittedName>
        <fullName evidence="9">L,D-transpeptidase catalytic domain</fullName>
    </submittedName>
</protein>
<dbReference type="GO" id="GO:0009252">
    <property type="term" value="P:peptidoglycan biosynthetic process"/>
    <property type="evidence" value="ECO:0007669"/>
    <property type="project" value="UniProtKB-UniPathway"/>
</dbReference>
<reference evidence="9 10" key="1">
    <citation type="submission" date="2016-10" db="EMBL/GenBank/DDBJ databases">
        <authorList>
            <person name="de Groot N.N."/>
        </authorList>
    </citation>
    <scope>NUCLEOTIDE SEQUENCE [LARGE SCALE GENOMIC DNA]</scope>
    <source>
        <strain evidence="9 10">CGMCC 1.6117</strain>
    </source>
</reference>
<dbReference type="CDD" id="cd16913">
    <property type="entry name" value="YkuD_like"/>
    <property type="match status" value="1"/>
</dbReference>
<comment type="pathway">
    <text evidence="1 7">Cell wall biogenesis; peptidoglycan biosynthesis.</text>
</comment>
<sequence>MRLLLTPMGLRAGRRVIPCSVGRGGLTTTKHEGDGATPVGRHRLVGLLYRPDRLARPADWARPILPRDLWCDDAAHSEYNQLVRAPFAPGHEALRRADPLYDIVLVTDWNWPDARPGRGSAIFLHQWRRPGFATAGCIAMARRDLIRLAGLVRPGDLLEVPLLPRWPARRPASRHGKD</sequence>
<dbReference type="GO" id="GO:0016740">
    <property type="term" value="F:transferase activity"/>
    <property type="evidence" value="ECO:0007669"/>
    <property type="project" value="UniProtKB-KW"/>
</dbReference>
<evidence type="ECO:0000256" key="3">
    <source>
        <dbReference type="ARBA" id="ARBA00022679"/>
    </source>
</evidence>
<dbReference type="GO" id="GO:0004180">
    <property type="term" value="F:carboxypeptidase activity"/>
    <property type="evidence" value="ECO:0007669"/>
    <property type="project" value="UniProtKB-ARBA"/>
</dbReference>
<dbReference type="AlphaFoldDB" id="A0A1I0TAN3"/>
<accession>A0A1I0TAN3</accession>
<dbReference type="EMBL" id="FOJO01000006">
    <property type="protein sequence ID" value="SFA48842.1"/>
    <property type="molecule type" value="Genomic_DNA"/>
</dbReference>
<evidence type="ECO:0000256" key="4">
    <source>
        <dbReference type="ARBA" id="ARBA00022960"/>
    </source>
</evidence>
<keyword evidence="4 7" id="KW-0133">Cell shape</keyword>
<dbReference type="UniPathway" id="UPA00219"/>
<keyword evidence="6 7" id="KW-0961">Cell wall biogenesis/degradation</keyword>
<comment type="similarity">
    <text evidence="2">Belongs to the YkuD family.</text>
</comment>
<evidence type="ECO:0000256" key="5">
    <source>
        <dbReference type="ARBA" id="ARBA00022984"/>
    </source>
</evidence>
<dbReference type="InterPro" id="IPR038063">
    <property type="entry name" value="Transpep_catalytic_dom"/>
</dbReference>
<dbReference type="Pfam" id="PF03734">
    <property type="entry name" value="YkuD"/>
    <property type="match status" value="1"/>
</dbReference>
<evidence type="ECO:0000313" key="10">
    <source>
        <dbReference type="Proteomes" id="UP000182312"/>
    </source>
</evidence>
<dbReference type="SUPFAM" id="SSF141523">
    <property type="entry name" value="L,D-transpeptidase catalytic domain-like"/>
    <property type="match status" value="1"/>
</dbReference>
<evidence type="ECO:0000256" key="6">
    <source>
        <dbReference type="ARBA" id="ARBA00023316"/>
    </source>
</evidence>
<feature type="active site" description="Proton donor/acceptor" evidence="7">
    <location>
        <position position="125"/>
    </location>
</feature>
<dbReference type="PROSITE" id="PS52029">
    <property type="entry name" value="LD_TPASE"/>
    <property type="match status" value="1"/>
</dbReference>